<evidence type="ECO:0000313" key="3">
    <source>
        <dbReference type="EMBL" id="KAK7694940.1"/>
    </source>
</evidence>
<dbReference type="Pfam" id="PF10213">
    <property type="entry name" value="MRP-S28"/>
    <property type="match status" value="1"/>
</dbReference>
<protein>
    <recommendedName>
        <fullName evidence="2">Small ribosomal subunit protein mS35 mitochondrial conserved domain-containing protein</fullName>
    </recommendedName>
</protein>
<reference evidence="3 4" key="1">
    <citation type="submission" date="2022-09" db="EMBL/GenBank/DDBJ databases">
        <authorList>
            <person name="Palmer J.M."/>
        </authorList>
    </citation>
    <scope>NUCLEOTIDE SEQUENCE [LARGE SCALE GENOMIC DNA]</scope>
    <source>
        <strain evidence="3 4">DSM 7382</strain>
    </source>
</reference>
<dbReference type="GO" id="GO:0005763">
    <property type="term" value="C:mitochondrial small ribosomal subunit"/>
    <property type="evidence" value="ECO:0007669"/>
    <property type="project" value="TreeGrafter"/>
</dbReference>
<dbReference type="GO" id="GO:0032543">
    <property type="term" value="P:mitochondrial translation"/>
    <property type="evidence" value="ECO:0007669"/>
    <property type="project" value="InterPro"/>
</dbReference>
<feature type="region of interest" description="Disordered" evidence="1">
    <location>
        <begin position="223"/>
        <end position="263"/>
    </location>
</feature>
<dbReference type="EMBL" id="JASBNA010000002">
    <property type="protein sequence ID" value="KAK7694940.1"/>
    <property type="molecule type" value="Genomic_DNA"/>
</dbReference>
<feature type="domain" description="Small ribosomal subunit protein mS35 mitochondrial conserved" evidence="2">
    <location>
        <begin position="96"/>
        <end position="249"/>
    </location>
</feature>
<comment type="caution">
    <text evidence="3">The sequence shown here is derived from an EMBL/GenBank/DDBJ whole genome shotgun (WGS) entry which is preliminary data.</text>
</comment>
<keyword evidence="4" id="KW-1185">Reference proteome</keyword>
<dbReference type="AlphaFoldDB" id="A0AAW0GUP8"/>
<evidence type="ECO:0000313" key="4">
    <source>
        <dbReference type="Proteomes" id="UP001385951"/>
    </source>
</evidence>
<feature type="compositionally biased region" description="Polar residues" evidence="1">
    <location>
        <begin position="14"/>
        <end position="28"/>
    </location>
</feature>
<proteinExistence type="predicted"/>
<dbReference type="InterPro" id="IPR019349">
    <property type="entry name" value="Ribosomal_mS35_mit"/>
</dbReference>
<dbReference type="Proteomes" id="UP001385951">
    <property type="component" value="Unassembled WGS sequence"/>
</dbReference>
<dbReference type="InterPro" id="IPR039848">
    <property type="entry name" value="Ribosomal_mS35_mt"/>
</dbReference>
<name>A0AAW0GUP8_9APHY</name>
<organism evidence="3 4">
    <name type="scientific">Cerrena zonata</name>
    <dbReference type="NCBI Taxonomy" id="2478898"/>
    <lineage>
        <taxon>Eukaryota</taxon>
        <taxon>Fungi</taxon>
        <taxon>Dikarya</taxon>
        <taxon>Basidiomycota</taxon>
        <taxon>Agaricomycotina</taxon>
        <taxon>Agaricomycetes</taxon>
        <taxon>Polyporales</taxon>
        <taxon>Cerrenaceae</taxon>
        <taxon>Cerrena</taxon>
    </lineage>
</organism>
<gene>
    <name evidence="3" type="ORF">QCA50_002128</name>
</gene>
<dbReference type="PANTHER" id="PTHR13490:SF0">
    <property type="entry name" value="SMALL RIBOSOMAL SUBUNIT PROTEIN MS35"/>
    <property type="match status" value="1"/>
</dbReference>
<feature type="region of interest" description="Disordered" evidence="1">
    <location>
        <begin position="14"/>
        <end position="40"/>
    </location>
</feature>
<dbReference type="PANTHER" id="PTHR13490">
    <property type="entry name" value="MITOCHONDRIAL 28S RIBOSOMAL PROTEIN S28"/>
    <property type="match status" value="1"/>
</dbReference>
<accession>A0AAW0GUP8</accession>
<evidence type="ECO:0000256" key="1">
    <source>
        <dbReference type="SAM" id="MobiDB-lite"/>
    </source>
</evidence>
<sequence length="263" mass="29383">MSFTRLCRPALRHASQSRPFHASASTSMPRAGPVDASNRRARLDDIISEEDLMEGVNQGDDTSAGGHIALRQMRQTLYYLRLIEHEMPRLVAYRKPFVPPTAANPLAVRSISYGGEEHPASRKRTVVVPVAHLPLQDKDAIHTFKLLAGPRWSPEPPRDAGVGPEEIGREHGYFKISCEDYPKGPMNLKWISDTLDRLIMEANNQKKKFADIPLDTRHLDAKARKAKKGGHAYGRGTTRPTLKDFPKEWLPASIPETQPTATP</sequence>
<dbReference type="GO" id="GO:0003735">
    <property type="term" value="F:structural constituent of ribosome"/>
    <property type="evidence" value="ECO:0007669"/>
    <property type="project" value="InterPro"/>
</dbReference>
<evidence type="ECO:0000259" key="2">
    <source>
        <dbReference type="Pfam" id="PF10213"/>
    </source>
</evidence>